<dbReference type="InterPro" id="IPR000665">
    <property type="entry name" value="Hemagglutn/HN"/>
</dbReference>
<keyword evidence="9 15" id="KW-0261">Viral envelope protein</keyword>
<proteinExistence type="inferred from homology"/>
<evidence type="ECO:0000256" key="2">
    <source>
        <dbReference type="ARBA" id="ARBA00004597"/>
    </source>
</evidence>
<feature type="region of interest" description="Disordered" evidence="16">
    <location>
        <begin position="822"/>
        <end position="1002"/>
    </location>
</feature>
<evidence type="ECO:0000256" key="14">
    <source>
        <dbReference type="ARBA" id="ARBA00023296"/>
    </source>
</evidence>
<feature type="compositionally biased region" description="Polar residues" evidence="16">
    <location>
        <begin position="863"/>
        <end position="873"/>
    </location>
</feature>
<keyword evidence="5 17" id="KW-0812">Transmembrane</keyword>
<feature type="compositionally biased region" description="Low complexity" evidence="16">
    <location>
        <begin position="919"/>
        <end position="936"/>
    </location>
</feature>
<evidence type="ECO:0000256" key="16">
    <source>
        <dbReference type="SAM" id="MobiDB-lite"/>
    </source>
</evidence>
<sequence>MAKSAAPNLAMSNFYGTHQGGPELYQKEQEGTFPKILLYVITIVGLLSLFILIALSVAIIIYTTEYGGTTTSILNTQKSLDGSMKETTGVIIEDLKPKTDLINSMVSFNIPSQITAIQQLIRNDVLKQCTPSFMFNNTICPISENPKHSSYFEEVNLASLSDCIYPDYSLNLLELPEFVEFPSFIPGSTKPASCVRLPSFSLSTTIFAYSHTIMGSGCDELDVGDHYFSIGKITNQGHDVPYFETITEWFINDKINRRSCTVAAGNLEAWMGCVIMTETFQDDLQSFDIGRVTIAYMDVFGRRKQWIYTRNEIMFDYTYTSIYFSVGSGMVVGDSVYFLVWGSLMSPLNVNAYCVAPGCNIHDQQTCNKAQKPTAYGGKQMVNGLLTFKRTMETKPTISVRTFSPSIIPFGTEGRLIHFEAADASYVYLRSTSWHSLPMTGILIMGPPTTISWIQQTAVSRPGEYPCGASNRCPRECITGVYTDLFPLGTFFEHAVTVYLNADLYRVNPTLAFINKTRILDQMPITTSTQKAGYTTTTCFVFKLKIWCLSIVEMSPATITSFEPVPFLYHLDLVCDSNKNNGTRPIHGYTNTYKMGRYNGAQNECYFVNSKNMIYFVLNLHGYIQYYLINAVNYNNLVDMNLHLADICIPALEILERMAKQARPYTPIIVGNWQFTPVSSQNGTRINIGMQALNKNNTHLLSPEDPGHITFGDPDRKEGWCTIYAKNCLYTARDTTNASPTKDKSAVDTQHPLIYSSPSSPTQPSTYYNTSSNRGDNTDPTNNTHPHVWQGTKISPTTQHLIHNNKTHHQAINESKIKTIEHEKTQQTTPLNPTTTMVTNTKSRKSEEITSTHEKTSLKGVAGTQTKELTTPHTDPAGYSNLTDSTAPYTPTNNNPQNTPNPQSHANHSAPPSQSLNITTKASAALQTTTATAKQAQTEKHNTTTTQQLPETKTNLPSLDNRRTTPSPGNRSTSAPPTPATTTRQTTATADTETNNINNKSLDIESPELVRIQVGNGRQKFLYTDNYPTSGTPLIKSASRIGDPKMRLGDYNEQLNPEFLTYCNYFYNETYCKGINYLDKLECHDEEMDVPYLTVALIFGAVESESWTFKSGRPVIDPVGYLCIDDGTEVFHVVESVDLPCIEEWDVNERCYGPHHDELSDSDLNFMGEPIFPFSKLDLVLKTSDFRSPGSAYACTVIIMCGYTIFVTQFDSGSNYYYPRYHGINKSNRMRSQTNEDLTLQNICYQLLISYCSPTNTYYFTQQPVPLTPQITMEPIRDSQYSLLVTTGGKCVENSAMLNIIYNTNPYFERCNITELSKRSMLGPYKDQNYHREQRKDKTLYDWLSWW</sequence>
<evidence type="ECO:0000256" key="6">
    <source>
        <dbReference type="ARBA" id="ARBA00022804"/>
    </source>
</evidence>
<evidence type="ECO:0000256" key="13">
    <source>
        <dbReference type="ARBA" id="ARBA00023180"/>
    </source>
</evidence>
<dbReference type="Gene3D" id="2.120.10.10">
    <property type="match status" value="1"/>
</dbReference>
<dbReference type="GO" id="GO:0019031">
    <property type="term" value="C:viral envelope"/>
    <property type="evidence" value="ECO:0007669"/>
    <property type="project" value="UniProtKB-KW"/>
</dbReference>
<evidence type="ECO:0000256" key="10">
    <source>
        <dbReference type="ARBA" id="ARBA00022968"/>
    </source>
</evidence>
<reference evidence="18" key="1">
    <citation type="journal article" date="2024" name="Microbiome">
        <title>Substantial viral diversity in bats and rodents from East Africa: insights into evolution, recombination, and cocirculation.</title>
        <authorList>
            <person name="Wang D."/>
            <person name="Yang X."/>
            <person name="Ren Z."/>
            <person name="Hu B."/>
            <person name="Zhao H."/>
            <person name="Yang K."/>
            <person name="Shi P."/>
            <person name="Zhang Z."/>
            <person name="Feng Q."/>
            <person name="Nawenja C.V."/>
            <person name="Obanda V."/>
            <person name="Robert K."/>
            <person name="Nalikka B."/>
            <person name="Waruhiu C.N."/>
            <person name="Ochola G.O."/>
            <person name="Onyuok S.O."/>
            <person name="Ochieng H."/>
            <person name="Li B."/>
            <person name="Zhu Y."/>
            <person name="Si H."/>
            <person name="Yin J."/>
            <person name="Kristiansen K."/>
            <person name="Jin X."/>
            <person name="Xu X."/>
            <person name="Xiao M."/>
            <person name="Agwanda B."/>
            <person name="Ommeh S."/>
            <person name="Li J."/>
            <person name="Shi Z.L."/>
        </authorList>
    </citation>
    <scope>NUCLEOTIDE SEQUENCE</scope>
    <source>
        <strain evidence="18">1A/Kenya/19BR163KID/2019</strain>
    </source>
</reference>
<feature type="compositionally biased region" description="Low complexity" evidence="16">
    <location>
        <begin position="755"/>
        <end position="773"/>
    </location>
</feature>
<feature type="compositionally biased region" description="Low complexity" evidence="16">
    <location>
        <begin position="980"/>
        <end position="994"/>
    </location>
</feature>
<keyword evidence="12 17" id="KW-0472">Membrane</keyword>
<dbReference type="EMBL" id="PP712038">
    <property type="protein sequence ID" value="XBH24222.1"/>
    <property type="molecule type" value="Viral_cRNA"/>
</dbReference>
<keyword evidence="11 17" id="KW-1133">Transmembrane helix</keyword>
<keyword evidence="3 15" id="KW-0348">Hemagglutinin</keyword>
<feature type="compositionally biased region" description="Polar residues" evidence="16">
    <location>
        <begin position="774"/>
        <end position="785"/>
    </location>
</feature>
<evidence type="ECO:0000256" key="15">
    <source>
        <dbReference type="RuleBase" id="RU004216"/>
    </source>
</evidence>
<evidence type="ECO:0000313" key="18">
    <source>
        <dbReference type="EMBL" id="XBH24222.1"/>
    </source>
</evidence>
<dbReference type="GO" id="GO:0033644">
    <property type="term" value="C:host cell membrane"/>
    <property type="evidence" value="ECO:0007669"/>
    <property type="project" value="UniProtKB-SubCell"/>
</dbReference>
<evidence type="ECO:0000256" key="3">
    <source>
        <dbReference type="ARBA" id="ARBA00022546"/>
    </source>
</evidence>
<evidence type="ECO:0000256" key="4">
    <source>
        <dbReference type="ARBA" id="ARBA00022581"/>
    </source>
</evidence>
<keyword evidence="10" id="KW-0735">Signal-anchor</keyword>
<dbReference type="SUPFAM" id="SSF50939">
    <property type="entry name" value="Sialidases"/>
    <property type="match status" value="1"/>
</dbReference>
<accession>A0AAU7E2A9</accession>
<keyword evidence="4" id="KW-0945">Host-virus interaction</keyword>
<feature type="compositionally biased region" description="Low complexity" evidence="16">
    <location>
        <begin position="888"/>
        <end position="903"/>
    </location>
</feature>
<keyword evidence="6" id="KW-1161">Viral attachment to host cell</keyword>
<comment type="subcellular location">
    <subcellularLocation>
        <location evidence="2">Host membrane</location>
        <topology evidence="2">Single-pass type II membrane protein</topology>
    </subcellularLocation>
    <subcellularLocation>
        <location evidence="1">Virion membrane</location>
        <topology evidence="1">Single-pass type II membrane protein</topology>
    </subcellularLocation>
</comment>
<evidence type="ECO:0000256" key="9">
    <source>
        <dbReference type="ARBA" id="ARBA00022879"/>
    </source>
</evidence>
<evidence type="ECO:0000256" key="12">
    <source>
        <dbReference type="ARBA" id="ARBA00023136"/>
    </source>
</evidence>
<evidence type="ECO:0000256" key="17">
    <source>
        <dbReference type="SAM" id="Phobius"/>
    </source>
</evidence>
<reference evidence="18" key="2">
    <citation type="submission" date="2024-02" db="EMBL/GenBank/DDBJ databases">
        <authorList>
            <person name="Hu B."/>
        </authorList>
    </citation>
    <scope>NUCLEOTIDE SEQUENCE</scope>
    <source>
        <strain evidence="18">1A/Kenya/19BR163KID/2019</strain>
    </source>
</reference>
<feature type="compositionally biased region" description="Low complexity" evidence="16">
    <location>
        <begin position="826"/>
        <end position="841"/>
    </location>
</feature>
<dbReference type="GO" id="GO:0019062">
    <property type="term" value="P:virion attachment to host cell"/>
    <property type="evidence" value="ECO:0007669"/>
    <property type="project" value="UniProtKB-KW"/>
</dbReference>
<feature type="region of interest" description="Disordered" evidence="16">
    <location>
        <begin position="735"/>
        <end position="791"/>
    </location>
</feature>
<dbReference type="Pfam" id="PF00423">
    <property type="entry name" value="HN"/>
    <property type="match status" value="1"/>
</dbReference>
<feature type="transmembrane region" description="Helical" evidence="17">
    <location>
        <begin position="36"/>
        <end position="62"/>
    </location>
</feature>
<evidence type="ECO:0000256" key="11">
    <source>
        <dbReference type="ARBA" id="ARBA00022989"/>
    </source>
</evidence>
<keyword evidence="13" id="KW-0325">Glycoprotein</keyword>
<comment type="similarity">
    <text evidence="15">Belongs to the paramyxoviruses hemagglutinin-neuraminidase family.</text>
</comment>
<dbReference type="GO" id="GO:0046718">
    <property type="term" value="P:symbiont entry into host cell"/>
    <property type="evidence" value="ECO:0007669"/>
    <property type="project" value="UniProtKB-KW"/>
</dbReference>
<keyword evidence="8" id="KW-1043">Host membrane</keyword>
<organism evidence="18">
    <name type="scientific">Otomys rat paramyxovirus</name>
    <dbReference type="NCBI Taxonomy" id="3141898"/>
    <lineage>
        <taxon>Viruses</taxon>
        <taxon>Riboviria</taxon>
        <taxon>Orthornavirae</taxon>
        <taxon>Negarnaviricota</taxon>
        <taxon>Haploviricotina</taxon>
        <taxon>Monjiviricetes</taxon>
        <taxon>Mononegavirales</taxon>
        <taxon>Paramyxoviridae</taxon>
    </lineage>
</organism>
<evidence type="ECO:0000256" key="1">
    <source>
        <dbReference type="ARBA" id="ARBA00004208"/>
    </source>
</evidence>
<name>A0AAU7E2A9_9MONO</name>
<feature type="compositionally biased region" description="Basic and acidic residues" evidence="16">
    <location>
        <begin position="844"/>
        <end position="857"/>
    </location>
</feature>
<keyword evidence="14" id="KW-1160">Virus entry into host cell</keyword>
<evidence type="ECO:0000256" key="5">
    <source>
        <dbReference type="ARBA" id="ARBA00022692"/>
    </source>
</evidence>
<dbReference type="InterPro" id="IPR036278">
    <property type="entry name" value="Sialidase_sf"/>
</dbReference>
<evidence type="ECO:0000256" key="8">
    <source>
        <dbReference type="ARBA" id="ARBA00022870"/>
    </source>
</evidence>
<feature type="compositionally biased region" description="Polar residues" evidence="16">
    <location>
        <begin position="904"/>
        <end position="918"/>
    </location>
</feature>
<evidence type="ECO:0000256" key="7">
    <source>
        <dbReference type="ARBA" id="ARBA00022844"/>
    </source>
</evidence>
<feature type="compositionally biased region" description="Polar residues" evidence="16">
    <location>
        <begin position="949"/>
        <end position="972"/>
    </location>
</feature>
<protein>
    <submittedName>
        <fullName evidence="18">Hemagglutinin-neuraminidase</fullName>
    </submittedName>
</protein>
<dbReference type="GO" id="GO:0055036">
    <property type="term" value="C:virion membrane"/>
    <property type="evidence" value="ECO:0007669"/>
    <property type="project" value="UniProtKB-SubCell"/>
</dbReference>
<dbReference type="GO" id="GO:0046789">
    <property type="term" value="F:host cell surface receptor binding"/>
    <property type="evidence" value="ECO:0007669"/>
    <property type="project" value="InterPro"/>
</dbReference>
<keyword evidence="7" id="KW-0946">Virion</keyword>